<dbReference type="Proteomes" id="UP000298246">
    <property type="component" value="Unassembled WGS sequence"/>
</dbReference>
<keyword evidence="3" id="KW-1185">Reference proteome</keyword>
<feature type="compositionally biased region" description="Low complexity" evidence="1">
    <location>
        <begin position="88"/>
        <end position="99"/>
    </location>
</feature>
<feature type="region of interest" description="Disordered" evidence="1">
    <location>
        <begin position="88"/>
        <end position="136"/>
    </location>
</feature>
<gene>
    <name evidence="2" type="ORF">B5M42_10730</name>
</gene>
<reference evidence="2 3" key="1">
    <citation type="submission" date="2017-03" db="EMBL/GenBank/DDBJ databases">
        <title>Isolation of Levoglucosan Utilizing Bacteria.</title>
        <authorList>
            <person name="Arya A.S."/>
        </authorList>
    </citation>
    <scope>NUCLEOTIDE SEQUENCE [LARGE SCALE GENOMIC DNA]</scope>
    <source>
        <strain evidence="2 3">MEC069</strain>
    </source>
</reference>
<comment type="caution">
    <text evidence="2">The sequence shown here is derived from an EMBL/GenBank/DDBJ whole genome shotgun (WGS) entry which is preliminary data.</text>
</comment>
<dbReference type="AlphaFoldDB" id="A0A4Y8Q4Q3"/>
<sequence>MHAGDASLLSRQRIFRTARDSRSACWPRVRASWFARRCASSATNPSRPADSRLLPASATCAARLVAAQPRARRPYAYAAADAAAAATAAGARAKKPASPDAGFSFAAGADKHPPAPAAPNPAACGSAGQLPGRAAE</sequence>
<dbReference type="EMBL" id="MYFO01000011">
    <property type="protein sequence ID" value="TFE88021.1"/>
    <property type="molecule type" value="Genomic_DNA"/>
</dbReference>
<evidence type="ECO:0000313" key="3">
    <source>
        <dbReference type="Proteomes" id="UP000298246"/>
    </source>
</evidence>
<name>A0A4Y8Q4Q3_9BACL</name>
<accession>A0A4Y8Q4Q3</accession>
<evidence type="ECO:0000313" key="2">
    <source>
        <dbReference type="EMBL" id="TFE88021.1"/>
    </source>
</evidence>
<proteinExistence type="predicted"/>
<evidence type="ECO:0000256" key="1">
    <source>
        <dbReference type="SAM" id="MobiDB-lite"/>
    </source>
</evidence>
<organism evidence="2 3">
    <name type="scientific">Paenibacillus athensensis</name>
    <dbReference type="NCBI Taxonomy" id="1967502"/>
    <lineage>
        <taxon>Bacteria</taxon>
        <taxon>Bacillati</taxon>
        <taxon>Bacillota</taxon>
        <taxon>Bacilli</taxon>
        <taxon>Bacillales</taxon>
        <taxon>Paenibacillaceae</taxon>
        <taxon>Paenibacillus</taxon>
    </lineage>
</organism>
<protein>
    <submittedName>
        <fullName evidence="2">Uncharacterized protein</fullName>
    </submittedName>
</protein>